<protein>
    <submittedName>
        <fullName evidence="3">Uncharacterized protein LOC112686275</fullName>
    </submittedName>
</protein>
<dbReference type="OrthoDB" id="6626522at2759"/>
<feature type="chain" id="PRO_5034116679" evidence="1">
    <location>
        <begin position="20"/>
        <end position="132"/>
    </location>
</feature>
<evidence type="ECO:0000313" key="2">
    <source>
        <dbReference type="Proteomes" id="UP000694846"/>
    </source>
</evidence>
<name>A0A8B8FUV1_9HEMI</name>
<dbReference type="AlphaFoldDB" id="A0A8B8FUV1"/>
<sequence>MASFKYLIFFALAVYSVSAVEQNPTVEGARVKKHAYLAPAPILAYSAPAPVSYSYATYSAYPSIYSYKYPAYPAATSYSSFTKYPAYSGYAAYPSYAAYPKYAHDDGKYFPGKYEKAYYPIYKSAYPVAYHY</sequence>
<dbReference type="RefSeq" id="XP_025414268.1">
    <property type="nucleotide sequence ID" value="XM_025558483.1"/>
</dbReference>
<evidence type="ECO:0000313" key="3">
    <source>
        <dbReference type="RefSeq" id="XP_025414268.1"/>
    </source>
</evidence>
<keyword evidence="1" id="KW-0732">Signal</keyword>
<feature type="signal peptide" evidence="1">
    <location>
        <begin position="1"/>
        <end position="19"/>
    </location>
</feature>
<gene>
    <name evidence="3" type="primary">LOC112686275</name>
</gene>
<proteinExistence type="predicted"/>
<keyword evidence="2" id="KW-1185">Reference proteome</keyword>
<dbReference type="GeneID" id="112686275"/>
<reference evidence="3" key="1">
    <citation type="submission" date="2025-08" db="UniProtKB">
        <authorList>
            <consortium name="RefSeq"/>
        </authorList>
    </citation>
    <scope>IDENTIFICATION</scope>
    <source>
        <tissue evidence="3">Whole body</tissue>
    </source>
</reference>
<organism evidence="2 3">
    <name type="scientific">Sipha flava</name>
    <name type="common">yellow sugarcane aphid</name>
    <dbReference type="NCBI Taxonomy" id="143950"/>
    <lineage>
        <taxon>Eukaryota</taxon>
        <taxon>Metazoa</taxon>
        <taxon>Ecdysozoa</taxon>
        <taxon>Arthropoda</taxon>
        <taxon>Hexapoda</taxon>
        <taxon>Insecta</taxon>
        <taxon>Pterygota</taxon>
        <taxon>Neoptera</taxon>
        <taxon>Paraneoptera</taxon>
        <taxon>Hemiptera</taxon>
        <taxon>Sternorrhyncha</taxon>
        <taxon>Aphidomorpha</taxon>
        <taxon>Aphidoidea</taxon>
        <taxon>Aphididae</taxon>
        <taxon>Sipha</taxon>
    </lineage>
</organism>
<accession>A0A8B8FUV1</accession>
<dbReference type="Proteomes" id="UP000694846">
    <property type="component" value="Unplaced"/>
</dbReference>
<evidence type="ECO:0000256" key="1">
    <source>
        <dbReference type="SAM" id="SignalP"/>
    </source>
</evidence>